<reference evidence="1" key="1">
    <citation type="submission" date="2023-08" db="EMBL/GenBank/DDBJ databases">
        <authorList>
            <person name="Chen Y."/>
            <person name="Shah S."/>
            <person name="Dougan E. K."/>
            <person name="Thang M."/>
            <person name="Chan C."/>
        </authorList>
    </citation>
    <scope>NUCLEOTIDE SEQUENCE</scope>
</reference>
<evidence type="ECO:0000313" key="2">
    <source>
        <dbReference type="Proteomes" id="UP001178507"/>
    </source>
</evidence>
<keyword evidence="2" id="KW-1185">Reference proteome</keyword>
<protein>
    <submittedName>
        <fullName evidence="1">Uncharacterized protein</fullName>
    </submittedName>
</protein>
<feature type="non-terminal residue" evidence="1">
    <location>
        <position position="1"/>
    </location>
</feature>
<gene>
    <name evidence="1" type="ORF">EVOR1521_LOCUS11795</name>
</gene>
<evidence type="ECO:0000313" key="1">
    <source>
        <dbReference type="EMBL" id="CAJ1385122.1"/>
    </source>
</evidence>
<name>A0AA36ICD1_9DINO</name>
<dbReference type="Proteomes" id="UP001178507">
    <property type="component" value="Unassembled WGS sequence"/>
</dbReference>
<comment type="caution">
    <text evidence="1">The sequence shown here is derived from an EMBL/GenBank/DDBJ whole genome shotgun (WGS) entry which is preliminary data.</text>
</comment>
<accession>A0AA36ICD1</accession>
<dbReference type="AlphaFoldDB" id="A0AA36ICD1"/>
<organism evidence="1 2">
    <name type="scientific">Effrenium voratum</name>
    <dbReference type="NCBI Taxonomy" id="2562239"/>
    <lineage>
        <taxon>Eukaryota</taxon>
        <taxon>Sar</taxon>
        <taxon>Alveolata</taxon>
        <taxon>Dinophyceae</taxon>
        <taxon>Suessiales</taxon>
        <taxon>Symbiodiniaceae</taxon>
        <taxon>Effrenium</taxon>
    </lineage>
</organism>
<dbReference type="EMBL" id="CAUJNA010001199">
    <property type="protein sequence ID" value="CAJ1385122.1"/>
    <property type="molecule type" value="Genomic_DNA"/>
</dbReference>
<proteinExistence type="predicted"/>
<sequence>VVPFLLLHGLRGGKKPCTSGRHIQLLLRQHKLADDFPVRRRRQLLRHIHRALLLRVPLPRASARLVGSVAREGRPTKPHDLSRLSDIDAEVALPFIPCWCCCAGLRLMPPSNCVDNYMRCLWCEYSFSTGMPDTEAGLCLHLVNCWCCYSLCKFPPTSRHNPLCACCGRVCIDRDHAKT</sequence>